<accession>Q14W45</accession>
<organism evidence="2 3">
    <name type="scientific">Ranid herpesvirus 2</name>
    <dbReference type="NCBI Taxonomy" id="389214"/>
    <lineage>
        <taxon>Viruses</taxon>
        <taxon>Duplodnaviria</taxon>
        <taxon>Heunggongvirae</taxon>
        <taxon>Peploviricota</taxon>
        <taxon>Herviviricetes</taxon>
        <taxon>Herpesvirales</taxon>
        <taxon>Alloherpesviridae</taxon>
        <taxon>Batravirus</taxon>
        <taxon>Batravirus ranidallo2</taxon>
    </lineage>
</organism>
<feature type="region of interest" description="Disordered" evidence="1">
    <location>
        <begin position="1"/>
        <end position="21"/>
    </location>
</feature>
<dbReference type="Proteomes" id="UP000120576">
    <property type="component" value="Genome"/>
</dbReference>
<proteinExistence type="predicted"/>
<dbReference type="EMBL" id="DQ665652">
    <property type="protein sequence ID" value="ABG25650.1"/>
    <property type="molecule type" value="Genomic_DNA"/>
</dbReference>
<evidence type="ECO:0000256" key="1">
    <source>
        <dbReference type="SAM" id="MobiDB-lite"/>
    </source>
</evidence>
<reference evidence="2 3" key="1">
    <citation type="journal article" date="2006" name="J. Gen. Virol.">
        <title>Genome sequences of two frog herpesviruses.</title>
        <authorList>
            <person name="Davison A.J."/>
            <person name="Cunningham C."/>
            <person name="Sauerbier W."/>
            <person name="McKinnell R.G."/>
        </authorList>
    </citation>
    <scope>NUCLEOTIDE SEQUENCE [LARGE SCALE GENOMIC DNA]</scope>
    <source>
        <strain evidence="2">ATCC VR-568</strain>
    </source>
</reference>
<sequence length="297" mass="34765">MDAAPQDLAPPATSQKPKPRRPRHVSFLLFKLRDEVIPADVLLRYERDRHYLLNLLEHARKKVYRGLITALEDYTQHETFEYVAAQDEYSKSIFVDFVFSALPDLALKYSPPVIWRPHEVQPNALTAFLSQEIELDDHTSEVSLLPTLVLRLHEFFPKQPDCLLALLYNEVLLFRVQIPQFQQLAQAMKQHCLQKKIAMPTLKHVFATYIHLHYRAAQECCARYFIKNHMLNACLRLRDKMDMNAFLYYLLAGYSLNANIKPNLEVYQNTKNTFQESLRKTYGTACGFSTERFSFYL</sequence>
<dbReference type="KEGG" id="vg:5179477"/>
<protein>
    <submittedName>
        <fullName evidence="2">ORF61</fullName>
    </submittedName>
</protein>
<dbReference type="GeneID" id="5179477"/>
<evidence type="ECO:0000313" key="3">
    <source>
        <dbReference type="Proteomes" id="UP000120576"/>
    </source>
</evidence>
<name>Q14W45_9VIRU</name>
<keyword evidence="3" id="KW-1185">Reference proteome</keyword>
<dbReference type="RefSeq" id="YP_656569.1">
    <property type="nucleotide sequence ID" value="NC_008210.1"/>
</dbReference>
<evidence type="ECO:0000313" key="2">
    <source>
        <dbReference type="EMBL" id="ABG25650.1"/>
    </source>
</evidence>